<keyword evidence="4" id="KW-0805">Transcription regulation</keyword>
<dbReference type="SUPFAM" id="SSF52540">
    <property type="entry name" value="P-loop containing nucleoside triphosphate hydrolases"/>
    <property type="match status" value="1"/>
</dbReference>
<evidence type="ECO:0000259" key="10">
    <source>
        <dbReference type="PROSITE" id="PS50110"/>
    </source>
</evidence>
<dbReference type="PROSITE" id="PS00688">
    <property type="entry name" value="SIGMA54_INTERACT_3"/>
    <property type="match status" value="1"/>
</dbReference>
<dbReference type="InterPro" id="IPR002078">
    <property type="entry name" value="Sigma_54_int"/>
</dbReference>
<keyword evidence="3" id="KW-0902">Two-component regulatory system</keyword>
<feature type="domain" description="Sigma-54 factor interaction" evidence="9">
    <location>
        <begin position="164"/>
        <end position="393"/>
    </location>
</feature>
<keyword evidence="2" id="KW-0067">ATP-binding</keyword>
<dbReference type="PRINTS" id="PR01590">
    <property type="entry name" value="HTHFIS"/>
</dbReference>
<name>A0A1E5Q4W7_9PROT</name>
<dbReference type="InterPro" id="IPR009057">
    <property type="entry name" value="Homeodomain-like_sf"/>
</dbReference>
<dbReference type="SUPFAM" id="SSF46689">
    <property type="entry name" value="Homeodomain-like"/>
    <property type="match status" value="1"/>
</dbReference>
<evidence type="ECO:0000256" key="1">
    <source>
        <dbReference type="ARBA" id="ARBA00022741"/>
    </source>
</evidence>
<dbReference type="Gene3D" id="1.10.8.60">
    <property type="match status" value="1"/>
</dbReference>
<dbReference type="PROSITE" id="PS50110">
    <property type="entry name" value="RESPONSE_REGULATORY"/>
    <property type="match status" value="1"/>
</dbReference>
<dbReference type="SMART" id="SM00448">
    <property type="entry name" value="REC"/>
    <property type="match status" value="1"/>
</dbReference>
<dbReference type="PANTHER" id="PTHR32071:SF117">
    <property type="entry name" value="PTS-DEPENDENT DIHYDROXYACETONE KINASE OPERON REGULATORY PROTEIN-RELATED"/>
    <property type="match status" value="1"/>
</dbReference>
<dbReference type="FunFam" id="3.40.50.300:FF:000006">
    <property type="entry name" value="DNA-binding transcriptional regulator NtrC"/>
    <property type="match status" value="1"/>
</dbReference>
<dbReference type="InterPro" id="IPR025944">
    <property type="entry name" value="Sigma_54_int_dom_CS"/>
</dbReference>
<dbReference type="GO" id="GO:0005524">
    <property type="term" value="F:ATP binding"/>
    <property type="evidence" value="ECO:0007669"/>
    <property type="project" value="UniProtKB-KW"/>
</dbReference>
<keyword evidence="8" id="KW-0597">Phosphoprotein</keyword>
<dbReference type="InterPro" id="IPR011006">
    <property type="entry name" value="CheY-like_superfamily"/>
</dbReference>
<dbReference type="InterPro" id="IPR003593">
    <property type="entry name" value="AAA+_ATPase"/>
</dbReference>
<sequence length="485" mass="54183">MTGRATVLIIDDEVRSLETLNRVLSEDFDVLMASNTQEAEKLLQSEMIHVILCDQRMPDETGVEFLSRVREAWPDPVRMIISGYSDSADIIAGVNDAGIYRYITKPWHPKELIEIVRGAHELLDLQKENETAALEMKLTTQTLKRQVSEKKTIAKKHFHFDRIVHGKGSALGETINLAKRCAEFDISVLITGESGTGKELLARAIHYGSSRADKPFVVENCGALPDELLESELFGCKKGAFTGAYQDRIGLFEVASGGTIFLDEIGETSPAFQVKLLRVLQEGEVRPLGAQKVRKVDVRVVAATNKNLEDEVEARRFRGDLYYRLSAFPIHIAPLRDRVMDVEPLTHHVLSDVAASFGKVVKGINAATMAAMKTYPWPGNVRELQNEIQRMVTLTDDAMLGTNVLSPKILRDYESNENALIGEVGLLKGQVEFLERQLITDALVRHRGNITRVADELGLSRVGLRKKLDRYDLKKVTWLEGGRHG</sequence>
<evidence type="ECO:0000256" key="7">
    <source>
        <dbReference type="ARBA" id="ARBA00023163"/>
    </source>
</evidence>
<gene>
    <name evidence="11" type="ORF">BEN30_14600</name>
</gene>
<evidence type="ECO:0000259" key="9">
    <source>
        <dbReference type="PROSITE" id="PS50045"/>
    </source>
</evidence>
<feature type="modified residue" description="4-aspartylphosphate" evidence="8">
    <location>
        <position position="54"/>
    </location>
</feature>
<dbReference type="Pfam" id="PF02954">
    <property type="entry name" value="HTH_8"/>
    <property type="match status" value="1"/>
</dbReference>
<evidence type="ECO:0000313" key="11">
    <source>
        <dbReference type="EMBL" id="OEJ65345.1"/>
    </source>
</evidence>
<evidence type="ECO:0000313" key="12">
    <source>
        <dbReference type="Proteomes" id="UP000095347"/>
    </source>
</evidence>
<keyword evidence="6" id="KW-0010">Activator</keyword>
<dbReference type="RefSeq" id="WP_069958804.1">
    <property type="nucleotide sequence ID" value="NZ_MCGG01000052.1"/>
</dbReference>
<dbReference type="Gene3D" id="3.40.50.2300">
    <property type="match status" value="1"/>
</dbReference>
<dbReference type="PROSITE" id="PS00675">
    <property type="entry name" value="SIGMA54_INTERACT_1"/>
    <property type="match status" value="1"/>
</dbReference>
<dbReference type="AlphaFoldDB" id="A0A1E5Q4W7"/>
<protein>
    <submittedName>
        <fullName evidence="11">Sigma-54-dependent Fis family transcriptional regulator</fullName>
    </submittedName>
</protein>
<dbReference type="Gene3D" id="1.10.10.60">
    <property type="entry name" value="Homeodomain-like"/>
    <property type="match status" value="1"/>
</dbReference>
<dbReference type="PANTHER" id="PTHR32071">
    <property type="entry name" value="TRANSCRIPTIONAL REGULATORY PROTEIN"/>
    <property type="match status" value="1"/>
</dbReference>
<dbReference type="GO" id="GO:0043565">
    <property type="term" value="F:sequence-specific DNA binding"/>
    <property type="evidence" value="ECO:0007669"/>
    <property type="project" value="InterPro"/>
</dbReference>
<dbReference type="OrthoDB" id="9770562at2"/>
<dbReference type="CDD" id="cd00009">
    <property type="entry name" value="AAA"/>
    <property type="match status" value="1"/>
</dbReference>
<keyword evidence="5" id="KW-0238">DNA-binding</keyword>
<comment type="caution">
    <text evidence="11">The sequence shown here is derived from an EMBL/GenBank/DDBJ whole genome shotgun (WGS) entry which is preliminary data.</text>
</comment>
<feature type="domain" description="Response regulatory" evidence="10">
    <location>
        <begin position="6"/>
        <end position="120"/>
    </location>
</feature>
<dbReference type="STRING" id="28181.BEN30_14600"/>
<accession>A0A1E5Q4W7</accession>
<evidence type="ECO:0000256" key="3">
    <source>
        <dbReference type="ARBA" id="ARBA00023012"/>
    </source>
</evidence>
<dbReference type="InterPro" id="IPR027417">
    <property type="entry name" value="P-loop_NTPase"/>
</dbReference>
<evidence type="ECO:0000256" key="6">
    <source>
        <dbReference type="ARBA" id="ARBA00023159"/>
    </source>
</evidence>
<evidence type="ECO:0000256" key="4">
    <source>
        <dbReference type="ARBA" id="ARBA00023015"/>
    </source>
</evidence>
<dbReference type="InterPro" id="IPR002197">
    <property type="entry name" value="HTH_Fis"/>
</dbReference>
<dbReference type="InterPro" id="IPR025943">
    <property type="entry name" value="Sigma_54_int_dom_ATP-bd_2"/>
</dbReference>
<dbReference type="PROSITE" id="PS50045">
    <property type="entry name" value="SIGMA54_INTERACT_4"/>
    <property type="match status" value="1"/>
</dbReference>
<dbReference type="InterPro" id="IPR001789">
    <property type="entry name" value="Sig_transdc_resp-reg_receiver"/>
</dbReference>
<dbReference type="Pfam" id="PF00158">
    <property type="entry name" value="Sigma54_activat"/>
    <property type="match status" value="1"/>
</dbReference>
<dbReference type="Proteomes" id="UP000095347">
    <property type="component" value="Unassembled WGS sequence"/>
</dbReference>
<dbReference type="GO" id="GO:0006355">
    <property type="term" value="P:regulation of DNA-templated transcription"/>
    <property type="evidence" value="ECO:0007669"/>
    <property type="project" value="InterPro"/>
</dbReference>
<dbReference type="InterPro" id="IPR058031">
    <property type="entry name" value="AAA_lid_NorR"/>
</dbReference>
<dbReference type="PROSITE" id="PS00676">
    <property type="entry name" value="SIGMA54_INTERACT_2"/>
    <property type="match status" value="1"/>
</dbReference>
<keyword evidence="1" id="KW-0547">Nucleotide-binding</keyword>
<dbReference type="SUPFAM" id="SSF52172">
    <property type="entry name" value="CheY-like"/>
    <property type="match status" value="1"/>
</dbReference>
<reference evidence="12" key="1">
    <citation type="submission" date="2016-07" db="EMBL/GenBank/DDBJ databases">
        <authorList>
            <person name="Florea S."/>
            <person name="Webb J.S."/>
            <person name="Jaromczyk J."/>
            <person name="Schardl C.L."/>
        </authorList>
    </citation>
    <scope>NUCLEOTIDE SEQUENCE [LARGE SCALE GENOMIC DNA]</scope>
    <source>
        <strain evidence="12">MV-1</strain>
    </source>
</reference>
<evidence type="ECO:0000256" key="5">
    <source>
        <dbReference type="ARBA" id="ARBA00023125"/>
    </source>
</evidence>
<evidence type="ECO:0000256" key="2">
    <source>
        <dbReference type="ARBA" id="ARBA00022840"/>
    </source>
</evidence>
<dbReference type="Pfam" id="PF00072">
    <property type="entry name" value="Response_reg"/>
    <property type="match status" value="1"/>
</dbReference>
<dbReference type="SMART" id="SM00382">
    <property type="entry name" value="AAA"/>
    <property type="match status" value="1"/>
</dbReference>
<keyword evidence="7" id="KW-0804">Transcription</keyword>
<dbReference type="InterPro" id="IPR025662">
    <property type="entry name" value="Sigma_54_int_dom_ATP-bd_1"/>
</dbReference>
<dbReference type="Gene3D" id="3.40.50.300">
    <property type="entry name" value="P-loop containing nucleotide triphosphate hydrolases"/>
    <property type="match status" value="1"/>
</dbReference>
<dbReference type="EMBL" id="MCGG01000052">
    <property type="protein sequence ID" value="OEJ65345.1"/>
    <property type="molecule type" value="Genomic_DNA"/>
</dbReference>
<keyword evidence="12" id="KW-1185">Reference proteome</keyword>
<organism evidence="11 12">
    <name type="scientific">Magnetovibrio blakemorei</name>
    <dbReference type="NCBI Taxonomy" id="28181"/>
    <lineage>
        <taxon>Bacteria</taxon>
        <taxon>Pseudomonadati</taxon>
        <taxon>Pseudomonadota</taxon>
        <taxon>Alphaproteobacteria</taxon>
        <taxon>Rhodospirillales</taxon>
        <taxon>Magnetovibrionaceae</taxon>
        <taxon>Magnetovibrio</taxon>
    </lineage>
</organism>
<proteinExistence type="predicted"/>
<dbReference type="GO" id="GO:0000160">
    <property type="term" value="P:phosphorelay signal transduction system"/>
    <property type="evidence" value="ECO:0007669"/>
    <property type="project" value="UniProtKB-KW"/>
</dbReference>
<dbReference type="Pfam" id="PF25601">
    <property type="entry name" value="AAA_lid_14"/>
    <property type="match status" value="1"/>
</dbReference>
<evidence type="ECO:0000256" key="8">
    <source>
        <dbReference type="PROSITE-ProRule" id="PRU00169"/>
    </source>
</evidence>